<dbReference type="Pfam" id="PF02687">
    <property type="entry name" value="FtsX"/>
    <property type="match status" value="2"/>
</dbReference>
<evidence type="ECO:0000256" key="1">
    <source>
        <dbReference type="ARBA" id="ARBA00004651"/>
    </source>
</evidence>
<feature type="transmembrane region" description="Helical" evidence="7">
    <location>
        <begin position="497"/>
        <end position="523"/>
    </location>
</feature>
<dbReference type="InterPro" id="IPR050250">
    <property type="entry name" value="Macrolide_Exporter_MacB"/>
</dbReference>
<keyword evidence="3 7" id="KW-0812">Transmembrane</keyword>
<feature type="transmembrane region" description="Helical" evidence="7">
    <location>
        <begin position="755"/>
        <end position="778"/>
    </location>
</feature>
<keyword evidence="4 7" id="KW-1133">Transmembrane helix</keyword>
<gene>
    <name evidence="10" type="ORF">HDF16_005749</name>
</gene>
<feature type="transmembrane region" description="Helical" evidence="7">
    <location>
        <begin position="845"/>
        <end position="865"/>
    </location>
</feature>
<comment type="caution">
    <text evidence="10">The sequence shown here is derived from an EMBL/GenBank/DDBJ whole genome shotgun (WGS) entry which is preliminary data.</text>
</comment>
<dbReference type="PANTHER" id="PTHR30572:SF4">
    <property type="entry name" value="ABC TRANSPORTER PERMEASE YTRF"/>
    <property type="match status" value="1"/>
</dbReference>
<proteinExistence type="inferred from homology"/>
<accession>A0A7W7ZJG7</accession>
<feature type="domain" description="ABC3 transporter permease C-terminal" evidence="8">
    <location>
        <begin position="352"/>
        <end position="464"/>
    </location>
</feature>
<sequence>MAIAGRIANGENPTQARAAALRELGNVPLIKDVTREQLGWVWLENMLYDLRHALQQLRRSPAFTATALLTLALGIGANLGVFQLLYAIVLADLPVPQPTEVVRVHAARSPFDQSWTISSPAYERLRAATPDTPLMATAYANDATFQLPNHSPVQVACEPVSDNYFSGLGVVPAAGRLFVQADGRIGQDEWPAVLRYEFARNTFGSAAHAVGQHILRNKKEFLVVGVAHRRFLGDVTGRAPDIWFPLALQTTGAFAIPWDSLGPGHDVSLDKPWYNQPTIFWLFLTARIAPERRAAVLAHWDQVFRTDRELMTEATADQATKTQLLSVKTTFAPLSENGMRKRFMSPLTLLMALSASIFLVGCLNLASLQLARLDARSHELGIRMALGASRYRLIRQIFLEDGLVVAIGSICAYACGRVASGILIRWVSNRNAVFTLDLHPNLPLAALGVGLMLVSLISFSIIPALLFIRSSVAQTAGSSARIAGSDKTARQRLRSNVLLSTQVGLSLLLSTMSACFSATLVHWETVDVGMDREHVLTVRPDFHQPKYTDYPELLPALYSQIQERLQALPGVRSAAVEMCGGIHCGWITALYVQGSSNLTDGQVHGQEDHVGLGFFSTLGIPFLRGRDFSSSDTKGGQPVAIVNRAYARQLFGDADPIGHLVGYGPAPADHKFMIIGEVADARVNGAQREEPPVVYMNINQNPAPVNSIRVRAVGDPRALSESVRRALSDIDPTLTVDEILPLSAELNGDLGTETLLARLAGIYAGLTLLLVSIGFYGVMSSRTRRRKREFGIRLALGATRGHVQALILSQTGLILLAGVLPGAVISILALRTASHLLYGSVNANALAIIVASVVLALAGTVATLIPARRAAYADPLETLRDE</sequence>
<dbReference type="Pfam" id="PF12704">
    <property type="entry name" value="MacB_PCD"/>
    <property type="match status" value="2"/>
</dbReference>
<reference evidence="10 11" key="1">
    <citation type="submission" date="2020-08" db="EMBL/GenBank/DDBJ databases">
        <title>Genomic Encyclopedia of Type Strains, Phase IV (KMG-V): Genome sequencing to study the core and pangenomes of soil and plant-associated prokaryotes.</title>
        <authorList>
            <person name="Whitman W."/>
        </authorList>
    </citation>
    <scope>NUCLEOTIDE SEQUENCE [LARGE SCALE GENOMIC DNA]</scope>
    <source>
        <strain evidence="10 11">M8UP14</strain>
    </source>
</reference>
<dbReference type="GO" id="GO:0022857">
    <property type="term" value="F:transmembrane transporter activity"/>
    <property type="evidence" value="ECO:0007669"/>
    <property type="project" value="TreeGrafter"/>
</dbReference>
<evidence type="ECO:0000256" key="7">
    <source>
        <dbReference type="SAM" id="Phobius"/>
    </source>
</evidence>
<organism evidence="10 11">
    <name type="scientific">Granulicella aggregans</name>
    <dbReference type="NCBI Taxonomy" id="474949"/>
    <lineage>
        <taxon>Bacteria</taxon>
        <taxon>Pseudomonadati</taxon>
        <taxon>Acidobacteriota</taxon>
        <taxon>Terriglobia</taxon>
        <taxon>Terriglobales</taxon>
        <taxon>Acidobacteriaceae</taxon>
        <taxon>Granulicella</taxon>
    </lineage>
</organism>
<evidence type="ECO:0000256" key="5">
    <source>
        <dbReference type="ARBA" id="ARBA00023136"/>
    </source>
</evidence>
<keyword evidence="2" id="KW-1003">Cell membrane</keyword>
<evidence type="ECO:0000256" key="2">
    <source>
        <dbReference type="ARBA" id="ARBA00022475"/>
    </source>
</evidence>
<dbReference type="AlphaFoldDB" id="A0A7W7ZJG7"/>
<dbReference type="InterPro" id="IPR025857">
    <property type="entry name" value="MacB_PCD"/>
</dbReference>
<dbReference type="EMBL" id="JACHIP010000025">
    <property type="protein sequence ID" value="MBB5061013.1"/>
    <property type="molecule type" value="Genomic_DNA"/>
</dbReference>
<feature type="transmembrane region" description="Helical" evidence="7">
    <location>
        <begin position="62"/>
        <end position="89"/>
    </location>
</feature>
<name>A0A7W7ZJG7_9BACT</name>
<dbReference type="Proteomes" id="UP000540989">
    <property type="component" value="Unassembled WGS sequence"/>
</dbReference>
<evidence type="ECO:0000313" key="11">
    <source>
        <dbReference type="Proteomes" id="UP000540989"/>
    </source>
</evidence>
<evidence type="ECO:0000256" key="3">
    <source>
        <dbReference type="ARBA" id="ARBA00022692"/>
    </source>
</evidence>
<feature type="domain" description="MacB-like periplasmic core" evidence="9">
    <location>
        <begin position="531"/>
        <end position="712"/>
    </location>
</feature>
<feature type="transmembrane region" description="Helical" evidence="7">
    <location>
        <begin position="343"/>
        <end position="366"/>
    </location>
</feature>
<keyword evidence="11" id="KW-1185">Reference proteome</keyword>
<evidence type="ECO:0000259" key="8">
    <source>
        <dbReference type="Pfam" id="PF02687"/>
    </source>
</evidence>
<feature type="domain" description="ABC3 transporter permease C-terminal" evidence="8">
    <location>
        <begin position="762"/>
        <end position="874"/>
    </location>
</feature>
<evidence type="ECO:0000313" key="10">
    <source>
        <dbReference type="EMBL" id="MBB5061013.1"/>
    </source>
</evidence>
<protein>
    <submittedName>
        <fullName evidence="10">Putative permease</fullName>
    </submittedName>
</protein>
<evidence type="ECO:0000256" key="6">
    <source>
        <dbReference type="ARBA" id="ARBA00038076"/>
    </source>
</evidence>
<feature type="domain" description="MacB-like periplasmic core" evidence="9">
    <location>
        <begin position="64"/>
        <end position="251"/>
    </location>
</feature>
<dbReference type="InterPro" id="IPR003838">
    <property type="entry name" value="ABC3_permease_C"/>
</dbReference>
<feature type="transmembrane region" description="Helical" evidence="7">
    <location>
        <begin position="444"/>
        <end position="468"/>
    </location>
</feature>
<comment type="subcellular location">
    <subcellularLocation>
        <location evidence="1">Cell membrane</location>
        <topology evidence="1">Multi-pass membrane protein</topology>
    </subcellularLocation>
</comment>
<feature type="transmembrane region" description="Helical" evidence="7">
    <location>
        <begin position="402"/>
        <end position="424"/>
    </location>
</feature>
<feature type="transmembrane region" description="Helical" evidence="7">
    <location>
        <begin position="813"/>
        <end position="833"/>
    </location>
</feature>
<evidence type="ECO:0000256" key="4">
    <source>
        <dbReference type="ARBA" id="ARBA00022989"/>
    </source>
</evidence>
<dbReference type="PANTHER" id="PTHR30572">
    <property type="entry name" value="MEMBRANE COMPONENT OF TRANSPORTER-RELATED"/>
    <property type="match status" value="1"/>
</dbReference>
<evidence type="ECO:0000259" key="9">
    <source>
        <dbReference type="Pfam" id="PF12704"/>
    </source>
</evidence>
<dbReference type="GO" id="GO:0005886">
    <property type="term" value="C:plasma membrane"/>
    <property type="evidence" value="ECO:0007669"/>
    <property type="project" value="UniProtKB-SubCell"/>
</dbReference>
<keyword evidence="5 7" id="KW-0472">Membrane</keyword>
<comment type="similarity">
    <text evidence="6">Belongs to the ABC-4 integral membrane protein family.</text>
</comment>